<name>K1YX07_9BACT</name>
<proteinExistence type="predicted"/>
<sequence>MLHQKYAFVWFSKEKEAKEEIGVVCHNKSRKEVPTEYLYPFQLFCQTFSDFLPKKRAPWERPSYYRRVWDSPHRHTKGVSGTMRGKTKTMCCRTTQLPRISRDTHPCHGLLLAARAGVGVGDCLA</sequence>
<protein>
    <submittedName>
        <fullName evidence="1">Uncharacterized protein</fullName>
    </submittedName>
</protein>
<dbReference type="AlphaFoldDB" id="K1YX07"/>
<dbReference type="EMBL" id="AMFJ01034230">
    <property type="protein sequence ID" value="EKD29879.1"/>
    <property type="molecule type" value="Genomic_DNA"/>
</dbReference>
<reference evidence="1" key="1">
    <citation type="journal article" date="2012" name="Science">
        <title>Fermentation, hydrogen, and sulfur metabolism in multiple uncultivated bacterial phyla.</title>
        <authorList>
            <person name="Wrighton K.C."/>
            <person name="Thomas B.C."/>
            <person name="Sharon I."/>
            <person name="Miller C.S."/>
            <person name="Castelle C.J."/>
            <person name="VerBerkmoes N.C."/>
            <person name="Wilkins M.J."/>
            <person name="Hettich R.L."/>
            <person name="Lipton M.S."/>
            <person name="Williams K.H."/>
            <person name="Long P.E."/>
            <person name="Banfield J.F."/>
        </authorList>
    </citation>
    <scope>NUCLEOTIDE SEQUENCE [LARGE SCALE GENOMIC DNA]</scope>
</reference>
<comment type="caution">
    <text evidence="1">The sequence shown here is derived from an EMBL/GenBank/DDBJ whole genome shotgun (WGS) entry which is preliminary data.</text>
</comment>
<accession>K1YX07</accession>
<evidence type="ECO:0000313" key="1">
    <source>
        <dbReference type="EMBL" id="EKD29879.1"/>
    </source>
</evidence>
<organism evidence="1">
    <name type="scientific">uncultured bacterium</name>
    <name type="common">gcode 4</name>
    <dbReference type="NCBI Taxonomy" id="1234023"/>
    <lineage>
        <taxon>Bacteria</taxon>
        <taxon>environmental samples</taxon>
    </lineage>
</organism>
<feature type="non-terminal residue" evidence="1">
    <location>
        <position position="125"/>
    </location>
</feature>
<gene>
    <name evidence="1" type="ORF">ACD_78C00230G0003</name>
</gene>